<feature type="signal peptide" evidence="2">
    <location>
        <begin position="1"/>
        <end position="24"/>
    </location>
</feature>
<reference evidence="3" key="2">
    <citation type="submission" date="2021-04" db="EMBL/GenBank/DDBJ databases">
        <authorList>
            <person name="Gilroy R."/>
        </authorList>
    </citation>
    <scope>NUCLEOTIDE SEQUENCE</scope>
    <source>
        <strain evidence="3">ChiBcec8-13705</strain>
    </source>
</reference>
<gene>
    <name evidence="3" type="ORF">H9945_03655</name>
</gene>
<accession>A0A9D2M5G7</accession>
<evidence type="ECO:0000313" key="4">
    <source>
        <dbReference type="Proteomes" id="UP000886803"/>
    </source>
</evidence>
<dbReference type="AlphaFoldDB" id="A0A9D2M5G7"/>
<evidence type="ECO:0000256" key="2">
    <source>
        <dbReference type="SAM" id="SignalP"/>
    </source>
</evidence>
<protein>
    <submittedName>
        <fullName evidence="3">Uncharacterized protein</fullName>
    </submittedName>
</protein>
<keyword evidence="2" id="KW-0732">Signal</keyword>
<name>A0A9D2M5G7_9FIRM</name>
<dbReference type="EMBL" id="DWYG01000052">
    <property type="protein sequence ID" value="HJB41572.1"/>
    <property type="molecule type" value="Genomic_DNA"/>
</dbReference>
<evidence type="ECO:0000256" key="1">
    <source>
        <dbReference type="SAM" id="MobiDB-lite"/>
    </source>
</evidence>
<proteinExistence type="predicted"/>
<feature type="compositionally biased region" description="Low complexity" evidence="1">
    <location>
        <begin position="43"/>
        <end position="63"/>
    </location>
</feature>
<feature type="region of interest" description="Disordered" evidence="1">
    <location>
        <begin position="43"/>
        <end position="64"/>
    </location>
</feature>
<dbReference type="Proteomes" id="UP000886803">
    <property type="component" value="Unassembled WGS sequence"/>
</dbReference>
<sequence length="351" mass="35866">MQLRPAAFALLACGLAAAVWAAFAAAAPAARIAAQPTHSAAASALRQRNAPAATAETAPASPKAPWPAVLTLQARAEPAGDGSFTLTLEAWQDGAGPGPDSAARLCYTLSTALQADPQTAPHVYLLEKTRTGWGSVKLALPEDAVHYDPEAGTLAVTGFDYAAHPVTEKPALDETGHTTYGRKLVVRLDGVRPAYARSYGGQGVPVGGGGLYDAEGTQGAAFLPTAVDFPLRCACTPADQRLAAGEAVNFGYMLRPPGAAGLPDGINNAQCRVRYTVADAAGVIAAYTVEAGEPMGAGRWTTPPPVQRLAAGETRTYTVTLTLEAARTAAGEPNPAAGRLVVQSTATATAV</sequence>
<organism evidence="3 4">
    <name type="scientific">Candidatus Gemmiger avicola</name>
    <dbReference type="NCBI Taxonomy" id="2838605"/>
    <lineage>
        <taxon>Bacteria</taxon>
        <taxon>Bacillati</taxon>
        <taxon>Bacillota</taxon>
        <taxon>Clostridia</taxon>
        <taxon>Eubacteriales</taxon>
        <taxon>Gemmiger</taxon>
    </lineage>
</organism>
<feature type="chain" id="PRO_5039335302" evidence="2">
    <location>
        <begin position="25"/>
        <end position="351"/>
    </location>
</feature>
<evidence type="ECO:0000313" key="3">
    <source>
        <dbReference type="EMBL" id="HJB41572.1"/>
    </source>
</evidence>
<comment type="caution">
    <text evidence="3">The sequence shown here is derived from an EMBL/GenBank/DDBJ whole genome shotgun (WGS) entry which is preliminary data.</text>
</comment>
<reference evidence="3" key="1">
    <citation type="journal article" date="2021" name="PeerJ">
        <title>Extensive microbial diversity within the chicken gut microbiome revealed by metagenomics and culture.</title>
        <authorList>
            <person name="Gilroy R."/>
            <person name="Ravi A."/>
            <person name="Getino M."/>
            <person name="Pursley I."/>
            <person name="Horton D.L."/>
            <person name="Alikhan N.F."/>
            <person name="Baker D."/>
            <person name="Gharbi K."/>
            <person name="Hall N."/>
            <person name="Watson M."/>
            <person name="Adriaenssens E.M."/>
            <person name="Foster-Nyarko E."/>
            <person name="Jarju S."/>
            <person name="Secka A."/>
            <person name="Antonio M."/>
            <person name="Oren A."/>
            <person name="Chaudhuri R.R."/>
            <person name="La Ragione R."/>
            <person name="Hildebrand F."/>
            <person name="Pallen M.J."/>
        </authorList>
    </citation>
    <scope>NUCLEOTIDE SEQUENCE</scope>
    <source>
        <strain evidence="3">ChiBcec8-13705</strain>
    </source>
</reference>